<dbReference type="AlphaFoldDB" id="A0A290XAI3"/>
<accession>A0A290XAI3</accession>
<dbReference type="Proteomes" id="UP000218968">
    <property type="component" value="Chromosome"/>
</dbReference>
<dbReference type="InterPro" id="IPR005158">
    <property type="entry name" value="BTAD"/>
</dbReference>
<evidence type="ECO:0000313" key="3">
    <source>
        <dbReference type="Proteomes" id="UP000218968"/>
    </source>
</evidence>
<proteinExistence type="predicted"/>
<sequence length="387" mass="42072">MARRIVFVLFVLSLGSLSLWLFATRGAADALESALARARAHLAAGERAQAAALARQVLAREPLRGEAFALLAPALADTGTPAEVLARYEVAVRRAPRDAHVRSWLAVHALRHGDYASAADQLDALMTVSPRYRDAAMAALGQLVADPDFADALARHFVDRPQWRGRLLRYLESDGPPGALDTLHGALGRHGQLDQSDVARWLAGLIRGGRWGEAYAAWVGTLPGLPERVPQPWNGAFANAPTSVGFDWHLRRTPGVVAQRVATTGGHAMRFTFLGRPVAAVGLEQPLLLAPGPHVLRVRMRTADLRASRGLEWTLTCGDNRTRIADGARVRESRTWNDFSLEFEVPEGDHCTGQWLRLVNPASRGVAQALRGELMVTDVRIVPAARP</sequence>
<gene>
    <name evidence="2" type="ORF">CNR27_00770</name>
</gene>
<evidence type="ECO:0000313" key="2">
    <source>
        <dbReference type="EMBL" id="ATD66165.1"/>
    </source>
</evidence>
<dbReference type="Pfam" id="PF03704">
    <property type="entry name" value="BTAD"/>
    <property type="match status" value="1"/>
</dbReference>
<keyword evidence="3" id="KW-1185">Reference proteome</keyword>
<dbReference type="Gene3D" id="1.25.40.10">
    <property type="entry name" value="Tetratricopeptide repeat domain"/>
    <property type="match status" value="1"/>
</dbReference>
<name>A0A290XAI3_9GAMM</name>
<feature type="domain" description="Bacterial transcriptional activator" evidence="1">
    <location>
        <begin position="19"/>
        <end position="94"/>
    </location>
</feature>
<protein>
    <recommendedName>
        <fullName evidence="1">Bacterial transcriptional activator domain-containing protein</fullName>
    </recommendedName>
</protein>
<dbReference type="KEGG" id="lum:CNR27_00770"/>
<dbReference type="InterPro" id="IPR011990">
    <property type="entry name" value="TPR-like_helical_dom_sf"/>
</dbReference>
<reference evidence="3" key="1">
    <citation type="submission" date="2017-09" db="EMBL/GenBank/DDBJ databases">
        <title>Luteimonas liuhanmingii sp.nov., isolated from the intestinal contents of Tibetan Plateau Pika in Yushu, Qinghai Province, China.</title>
        <authorList>
            <person name="Gui Z."/>
        </authorList>
    </citation>
    <scope>NUCLEOTIDE SEQUENCE [LARGE SCALE GENOMIC DNA]</scope>
    <source>
        <strain evidence="3">100111</strain>
    </source>
</reference>
<organism evidence="2 3">
    <name type="scientific">Luteimonas chenhongjianii</name>
    <dbReference type="NCBI Taxonomy" id="2006110"/>
    <lineage>
        <taxon>Bacteria</taxon>
        <taxon>Pseudomonadati</taxon>
        <taxon>Pseudomonadota</taxon>
        <taxon>Gammaproteobacteria</taxon>
        <taxon>Lysobacterales</taxon>
        <taxon>Lysobacteraceae</taxon>
        <taxon>Luteimonas</taxon>
    </lineage>
</organism>
<dbReference type="SUPFAM" id="SSF48452">
    <property type="entry name" value="TPR-like"/>
    <property type="match status" value="1"/>
</dbReference>
<dbReference type="EMBL" id="CP023406">
    <property type="protein sequence ID" value="ATD66165.1"/>
    <property type="molecule type" value="Genomic_DNA"/>
</dbReference>
<evidence type="ECO:0000259" key="1">
    <source>
        <dbReference type="Pfam" id="PF03704"/>
    </source>
</evidence>